<feature type="region of interest" description="Disordered" evidence="1">
    <location>
        <begin position="73"/>
        <end position="110"/>
    </location>
</feature>
<evidence type="ECO:0000256" key="1">
    <source>
        <dbReference type="SAM" id="MobiDB-lite"/>
    </source>
</evidence>
<evidence type="ECO:0000313" key="4">
    <source>
        <dbReference type="Proteomes" id="UP000538929"/>
    </source>
</evidence>
<protein>
    <submittedName>
        <fullName evidence="3">Uncharacterized protein</fullName>
    </submittedName>
</protein>
<keyword evidence="4" id="KW-1185">Reference proteome</keyword>
<sequence length="110" mass="11104">MRNEHRGRGPGAAPRSRPVINACIAAAIPSAAVGVETARGGFTPLGGAAAIMLIVAVAACVFLVMGRLMTAWRQGKPGPDRTVGGREPEWRPRAGGSASGSGTGGDRAPM</sequence>
<accession>A0A7W3TF31</accession>
<keyword evidence="2" id="KW-1133">Transmembrane helix</keyword>
<gene>
    <name evidence="3" type="ORF">FNQ90_16515</name>
</gene>
<evidence type="ECO:0000256" key="2">
    <source>
        <dbReference type="SAM" id="Phobius"/>
    </source>
</evidence>
<dbReference type="AlphaFoldDB" id="A0A7W3TF31"/>
<name>A0A7W3TF31_9ACTN</name>
<feature type="transmembrane region" description="Helical" evidence="2">
    <location>
        <begin position="20"/>
        <end position="39"/>
    </location>
</feature>
<proteinExistence type="predicted"/>
<dbReference type="Proteomes" id="UP000538929">
    <property type="component" value="Unassembled WGS sequence"/>
</dbReference>
<reference evidence="4" key="1">
    <citation type="submission" date="2019-10" db="EMBL/GenBank/DDBJ databases">
        <title>Streptomyces sp. nov., a novel actinobacterium isolated from alkaline environment.</title>
        <authorList>
            <person name="Golinska P."/>
        </authorList>
    </citation>
    <scope>NUCLEOTIDE SEQUENCE [LARGE SCALE GENOMIC DNA]</scope>
    <source>
        <strain evidence="4">DSM 42118</strain>
    </source>
</reference>
<feature type="compositionally biased region" description="Basic and acidic residues" evidence="1">
    <location>
        <begin position="83"/>
        <end position="92"/>
    </location>
</feature>
<keyword evidence="2" id="KW-0812">Transmembrane</keyword>
<evidence type="ECO:0000313" key="3">
    <source>
        <dbReference type="EMBL" id="MBB0245661.1"/>
    </source>
</evidence>
<organism evidence="3 4">
    <name type="scientific">Streptomyces alkaliphilus</name>
    <dbReference type="NCBI Taxonomy" id="1472722"/>
    <lineage>
        <taxon>Bacteria</taxon>
        <taxon>Bacillati</taxon>
        <taxon>Actinomycetota</taxon>
        <taxon>Actinomycetes</taxon>
        <taxon>Kitasatosporales</taxon>
        <taxon>Streptomycetaceae</taxon>
        <taxon>Streptomyces</taxon>
    </lineage>
</organism>
<dbReference type="EMBL" id="VKHT01000562">
    <property type="protein sequence ID" value="MBB0245661.1"/>
    <property type="molecule type" value="Genomic_DNA"/>
</dbReference>
<dbReference type="RefSeq" id="WP_182607116.1">
    <property type="nucleotide sequence ID" value="NZ_VKHT01000562.1"/>
</dbReference>
<comment type="caution">
    <text evidence="3">The sequence shown here is derived from an EMBL/GenBank/DDBJ whole genome shotgun (WGS) entry which is preliminary data.</text>
</comment>
<feature type="compositionally biased region" description="Gly residues" evidence="1">
    <location>
        <begin position="97"/>
        <end position="110"/>
    </location>
</feature>
<keyword evidence="2" id="KW-0472">Membrane</keyword>
<feature type="transmembrane region" description="Helical" evidence="2">
    <location>
        <begin position="45"/>
        <end position="66"/>
    </location>
</feature>